<dbReference type="Pfam" id="PF13189">
    <property type="entry name" value="Cytidylate_kin2"/>
    <property type="match status" value="1"/>
</dbReference>
<comment type="caution">
    <text evidence="1">The sequence shown here is derived from an EMBL/GenBank/DDBJ whole genome shotgun (WGS) entry which is preliminary data.</text>
</comment>
<sequence>MENKLIINVGRQLGSGGCCIARMLAEEFHCHFYDKEILNLAAQESGFSEKFFEQNDEHKGFLKSHFHINLPLLGSNNFYKNDFSQESLYQIQSDAIRDAAEKFGRCVFVGRTADYVLRDYKDVINVFITASLDFRIKNICERKHCNKEEARKIIEHCESERAKYYNYYTGKAWGHSTNYDLCIDTSILGLEATKDFIAAFIRRKMK</sequence>
<keyword evidence="1" id="KW-0808">Transferase</keyword>
<reference evidence="2" key="1">
    <citation type="submission" date="2019-05" db="EMBL/GenBank/DDBJ databases">
        <title>Prevotella brunnea sp. nov., isolated from a wound of a patient.</title>
        <authorList>
            <person name="Buhl M."/>
        </authorList>
    </citation>
    <scope>NUCLEOTIDE SEQUENCE [LARGE SCALE GENOMIC DNA]</scope>
    <source>
        <strain evidence="2">A2672</strain>
    </source>
</reference>
<gene>
    <name evidence="1" type="ORF">ETF27_10265</name>
</gene>
<dbReference type="InterPro" id="IPR027417">
    <property type="entry name" value="P-loop_NTPase"/>
</dbReference>
<keyword evidence="2" id="KW-1185">Reference proteome</keyword>
<accession>A0A5C8GAF3</accession>
<proteinExistence type="predicted"/>
<name>A0A5C8GAF3_9BACT</name>
<keyword evidence="1" id="KW-0418">Kinase</keyword>
<dbReference type="RefSeq" id="WP_130829082.1">
    <property type="nucleotide sequence ID" value="NZ_SDIK01000091.1"/>
</dbReference>
<dbReference type="Proteomes" id="UP000321612">
    <property type="component" value="Unassembled WGS sequence"/>
</dbReference>
<protein>
    <submittedName>
        <fullName evidence="1">Cytidylate kinase-like family protein</fullName>
    </submittedName>
</protein>
<evidence type="ECO:0000313" key="2">
    <source>
        <dbReference type="Proteomes" id="UP000321612"/>
    </source>
</evidence>
<dbReference type="SUPFAM" id="SSF52540">
    <property type="entry name" value="P-loop containing nucleoside triphosphate hydrolases"/>
    <property type="match status" value="1"/>
</dbReference>
<dbReference type="Gene3D" id="3.40.50.300">
    <property type="entry name" value="P-loop containing nucleotide triphosphate hydrolases"/>
    <property type="match status" value="1"/>
</dbReference>
<dbReference type="AlphaFoldDB" id="A0A5C8GAF3"/>
<dbReference type="GO" id="GO:0016301">
    <property type="term" value="F:kinase activity"/>
    <property type="evidence" value="ECO:0007669"/>
    <property type="project" value="UniProtKB-KW"/>
</dbReference>
<evidence type="ECO:0000313" key="1">
    <source>
        <dbReference type="EMBL" id="TXJ58807.1"/>
    </source>
</evidence>
<organism evidence="1 2">
    <name type="scientific">Prevotella brunnea</name>
    <dbReference type="NCBI Taxonomy" id="2508867"/>
    <lineage>
        <taxon>Bacteria</taxon>
        <taxon>Pseudomonadati</taxon>
        <taxon>Bacteroidota</taxon>
        <taxon>Bacteroidia</taxon>
        <taxon>Bacteroidales</taxon>
        <taxon>Prevotellaceae</taxon>
        <taxon>Prevotella</taxon>
    </lineage>
</organism>
<dbReference type="OrthoDB" id="9781180at2"/>
<dbReference type="EMBL" id="SDIK01000091">
    <property type="protein sequence ID" value="TXJ58807.1"/>
    <property type="molecule type" value="Genomic_DNA"/>
</dbReference>